<dbReference type="InterPro" id="IPR023772">
    <property type="entry name" value="DNA-bd_HTH_TetR-type_CS"/>
</dbReference>
<feature type="DNA-binding region" description="H-T-H motif" evidence="4">
    <location>
        <begin position="32"/>
        <end position="51"/>
    </location>
</feature>
<dbReference type="InterPro" id="IPR009057">
    <property type="entry name" value="Homeodomain-like_sf"/>
</dbReference>
<dbReference type="InterPro" id="IPR041490">
    <property type="entry name" value="KstR2_TetR_C"/>
</dbReference>
<organism evidence="6 7">
    <name type="scientific">Nocardia donostiensis</name>
    <dbReference type="NCBI Taxonomy" id="1538463"/>
    <lineage>
        <taxon>Bacteria</taxon>
        <taxon>Bacillati</taxon>
        <taxon>Actinomycetota</taxon>
        <taxon>Actinomycetes</taxon>
        <taxon>Mycobacteriales</taxon>
        <taxon>Nocardiaceae</taxon>
        <taxon>Nocardia</taxon>
    </lineage>
</organism>
<evidence type="ECO:0000259" key="5">
    <source>
        <dbReference type="PROSITE" id="PS50977"/>
    </source>
</evidence>
<dbReference type="PRINTS" id="PR00455">
    <property type="entry name" value="HTHTETR"/>
</dbReference>
<dbReference type="EMBL" id="MUMY01000015">
    <property type="protein sequence ID" value="ONM47493.1"/>
    <property type="molecule type" value="Genomic_DNA"/>
</dbReference>
<proteinExistence type="predicted"/>
<gene>
    <name evidence="6" type="ORF">B0T46_17705</name>
</gene>
<evidence type="ECO:0000256" key="4">
    <source>
        <dbReference type="PROSITE-ProRule" id="PRU00335"/>
    </source>
</evidence>
<dbReference type="Pfam" id="PF00440">
    <property type="entry name" value="TetR_N"/>
    <property type="match status" value="2"/>
</dbReference>
<evidence type="ECO:0000313" key="6">
    <source>
        <dbReference type="EMBL" id="ONM47493.1"/>
    </source>
</evidence>
<dbReference type="PANTHER" id="PTHR30055:SF234">
    <property type="entry name" value="HTH-TYPE TRANSCRIPTIONAL REGULATOR BETI"/>
    <property type="match status" value="1"/>
</dbReference>
<dbReference type="AlphaFoldDB" id="A0A1W0BPA2"/>
<accession>A0A1W0BPA2</accession>
<dbReference type="InterPro" id="IPR001647">
    <property type="entry name" value="HTH_TetR"/>
</dbReference>
<dbReference type="GO" id="GO:0000976">
    <property type="term" value="F:transcription cis-regulatory region binding"/>
    <property type="evidence" value="ECO:0007669"/>
    <property type="project" value="TreeGrafter"/>
</dbReference>
<dbReference type="InterPro" id="IPR050109">
    <property type="entry name" value="HTH-type_TetR-like_transc_reg"/>
</dbReference>
<dbReference type="PROSITE" id="PS01081">
    <property type="entry name" value="HTH_TETR_1"/>
    <property type="match status" value="1"/>
</dbReference>
<dbReference type="Gene3D" id="1.10.357.10">
    <property type="entry name" value="Tetracycline Repressor, domain 2"/>
    <property type="match status" value="2"/>
</dbReference>
<reference evidence="6 7" key="1">
    <citation type="journal article" date="2016" name="Antonie Van Leeuwenhoek">
        <title>Nocardia donostiensis sp. nov., isolated from human respiratory specimens.</title>
        <authorList>
            <person name="Ercibengoa M."/>
            <person name="Bell M."/>
            <person name="Marimon J.M."/>
            <person name="Humrighouse B."/>
            <person name="Klenk H.P."/>
            <person name="Potter G."/>
            <person name="Perez-Trallero E."/>
        </authorList>
    </citation>
    <scope>NUCLEOTIDE SEQUENCE [LARGE SCALE GENOMIC DNA]</scope>
    <source>
        <strain evidence="6 7">X1655</strain>
    </source>
</reference>
<protein>
    <recommendedName>
        <fullName evidence="5">HTH tetR-type domain-containing protein</fullName>
    </recommendedName>
</protein>
<dbReference type="PROSITE" id="PS50977">
    <property type="entry name" value="HTH_TETR_2"/>
    <property type="match status" value="2"/>
</dbReference>
<feature type="DNA-binding region" description="H-T-H motif" evidence="4">
    <location>
        <begin position="227"/>
        <end position="246"/>
    </location>
</feature>
<keyword evidence="2 4" id="KW-0238">DNA-binding</keyword>
<comment type="caution">
    <text evidence="6">The sequence shown here is derived from an EMBL/GenBank/DDBJ whole genome shotgun (WGS) entry which is preliminary data.</text>
</comment>
<dbReference type="PANTHER" id="PTHR30055">
    <property type="entry name" value="HTH-TYPE TRANSCRIPTIONAL REGULATOR RUTR"/>
    <property type="match status" value="1"/>
</dbReference>
<feature type="domain" description="HTH tetR-type" evidence="5">
    <location>
        <begin position="204"/>
        <end position="264"/>
    </location>
</feature>
<dbReference type="STRING" id="1538463.B0T36_15355"/>
<dbReference type="Proteomes" id="UP000188836">
    <property type="component" value="Unassembled WGS sequence"/>
</dbReference>
<evidence type="ECO:0000256" key="2">
    <source>
        <dbReference type="ARBA" id="ARBA00023125"/>
    </source>
</evidence>
<keyword evidence="3" id="KW-0804">Transcription</keyword>
<evidence type="ECO:0000256" key="3">
    <source>
        <dbReference type="ARBA" id="ARBA00023163"/>
    </source>
</evidence>
<evidence type="ECO:0000256" key="1">
    <source>
        <dbReference type="ARBA" id="ARBA00023015"/>
    </source>
</evidence>
<name>A0A1W0BPA2_9NOCA</name>
<evidence type="ECO:0000313" key="7">
    <source>
        <dbReference type="Proteomes" id="UP000188836"/>
    </source>
</evidence>
<dbReference type="Gene3D" id="1.10.10.60">
    <property type="entry name" value="Homeodomain-like"/>
    <property type="match status" value="2"/>
</dbReference>
<keyword evidence="1" id="KW-0805">Transcription regulation</keyword>
<dbReference type="Pfam" id="PF17932">
    <property type="entry name" value="TetR_C_24"/>
    <property type="match status" value="1"/>
</dbReference>
<dbReference type="GO" id="GO:0003700">
    <property type="term" value="F:DNA-binding transcription factor activity"/>
    <property type="evidence" value="ECO:0007669"/>
    <property type="project" value="TreeGrafter"/>
</dbReference>
<dbReference type="GO" id="GO:0045892">
    <property type="term" value="P:negative regulation of DNA-templated transcription"/>
    <property type="evidence" value="ECO:0007669"/>
    <property type="project" value="UniProtKB-ARBA"/>
</dbReference>
<sequence length="389" mass="43605">MPARGTRPRNRRQLIVAEVTELFYRHGYEQVAMSDVAVALNVSPSALYRHFPNKPELLVAAIMAEIGPVQDTLRDCDSEDLPGIAERLAVVALRRNRLGALWQRESRSLPGPEHQRLREEVRYTAELLTALIRARRPDLSAADADMFSLCTFFALCSTSYRPDELPRPAYERLLAEIVRTILTAEPTGAHEPTTGSDAPGLAPVARRERILAAAIALFAERGYTRVSMEQIGARAGIAGPSIYHHFASKQQLLAATLHRGHEWVRHDMYWALRRASTPADGLRRLLTSYIDFTVHHCDNMTIMLTEARHLDDTELAVIKQTQRDYISEWLHLMFAAAPALSEPEAKIRLHAVLGVANDIARTPHLRTRPRTLKTAADFCAAILLRQGHS</sequence>
<dbReference type="SUPFAM" id="SSF46689">
    <property type="entry name" value="Homeodomain-like"/>
    <property type="match status" value="2"/>
</dbReference>
<keyword evidence="7" id="KW-1185">Reference proteome</keyword>
<dbReference type="FunFam" id="1.10.10.60:FF:000141">
    <property type="entry name" value="TetR family transcriptional regulator"/>
    <property type="match status" value="1"/>
</dbReference>
<feature type="domain" description="HTH tetR-type" evidence="5">
    <location>
        <begin position="9"/>
        <end position="69"/>
    </location>
</feature>